<evidence type="ECO:0000256" key="3">
    <source>
        <dbReference type="ARBA" id="ARBA00022989"/>
    </source>
</evidence>
<dbReference type="GO" id="GO:0016020">
    <property type="term" value="C:membrane"/>
    <property type="evidence" value="ECO:0007669"/>
    <property type="project" value="UniProtKB-SubCell"/>
</dbReference>
<dbReference type="OrthoDB" id="5381085at2"/>
<evidence type="ECO:0000313" key="7">
    <source>
        <dbReference type="EMBL" id="SEU33809.1"/>
    </source>
</evidence>
<name>A0A511T6D2_MYXFU</name>
<sequence length="255" mass="27694">MVIDLVILGLVLFFGMIGAFTGASRQVANWVGLALGYFASRRLGPLLAPRFAEAVDGPLVVGLVLGTALLFVCVWLTVRYALGALLARFLATGKDNEDRSIDRLLGFILGAAKTAAFAWFVLSAMSFFEQHVVIAGKRLGVSPKDSLAVSAARRYNLFEMSQFAPMDDMVAVARASTDPERAQKLKNDPAYKALRKDPRFQRLLQDDQVKQALARGDTAALLRNDLVLQLIQDPDIAARLGAAAQASERDADVTR</sequence>
<dbReference type="InterPro" id="IPR003825">
    <property type="entry name" value="Colicin-V_CvpA"/>
</dbReference>
<evidence type="ECO:0000256" key="2">
    <source>
        <dbReference type="ARBA" id="ARBA00022692"/>
    </source>
</evidence>
<dbReference type="Proteomes" id="UP000183760">
    <property type="component" value="Unassembled WGS sequence"/>
</dbReference>
<comment type="subcellular location">
    <subcellularLocation>
        <location evidence="1">Membrane</location>
        <topology evidence="1">Multi-pass membrane protein</topology>
    </subcellularLocation>
</comment>
<dbReference type="EMBL" id="BJXR01000035">
    <property type="protein sequence ID" value="GEN09731.1"/>
    <property type="molecule type" value="Genomic_DNA"/>
</dbReference>
<dbReference type="Proteomes" id="UP000321514">
    <property type="component" value="Unassembled WGS sequence"/>
</dbReference>
<dbReference type="EMBL" id="FOIB01000009">
    <property type="protein sequence ID" value="SEU33809.1"/>
    <property type="molecule type" value="Genomic_DNA"/>
</dbReference>
<keyword evidence="3 5" id="KW-1133">Transmembrane helix</keyword>
<comment type="caution">
    <text evidence="6">The sequence shown here is derived from an EMBL/GenBank/DDBJ whole genome shotgun (WGS) entry which is preliminary data.</text>
</comment>
<accession>A0A511T6D2</accession>
<reference evidence="6 9" key="2">
    <citation type="submission" date="2019-07" db="EMBL/GenBank/DDBJ databases">
        <title>Whole genome shotgun sequence of Myxococcus fulvus NBRC 100333.</title>
        <authorList>
            <person name="Hosoyama A."/>
            <person name="Uohara A."/>
            <person name="Ohji S."/>
            <person name="Ichikawa N."/>
        </authorList>
    </citation>
    <scope>NUCLEOTIDE SEQUENCE [LARGE SCALE GENOMIC DNA]</scope>
    <source>
        <strain evidence="6 9">NBRC 100333</strain>
    </source>
</reference>
<keyword evidence="2 5" id="KW-0812">Transmembrane</keyword>
<keyword evidence="4 5" id="KW-0472">Membrane</keyword>
<gene>
    <name evidence="6" type="ORF">MFU01_47680</name>
    <name evidence="7" type="ORF">SAMN05443572_109381</name>
</gene>
<dbReference type="AlphaFoldDB" id="A0A511T6D2"/>
<dbReference type="GO" id="GO:0009403">
    <property type="term" value="P:toxin biosynthetic process"/>
    <property type="evidence" value="ECO:0007669"/>
    <property type="project" value="InterPro"/>
</dbReference>
<dbReference type="STRING" id="1334629.MFUL124B02_17175"/>
<keyword evidence="8" id="KW-1185">Reference proteome</keyword>
<evidence type="ECO:0000313" key="8">
    <source>
        <dbReference type="Proteomes" id="UP000183760"/>
    </source>
</evidence>
<feature type="transmembrane region" description="Helical" evidence="5">
    <location>
        <begin position="58"/>
        <end position="82"/>
    </location>
</feature>
<evidence type="ECO:0000313" key="6">
    <source>
        <dbReference type="EMBL" id="GEN09731.1"/>
    </source>
</evidence>
<dbReference type="RefSeq" id="WP_046712987.1">
    <property type="nucleotide sequence ID" value="NZ_BJXR01000035.1"/>
</dbReference>
<feature type="transmembrane region" description="Helical" evidence="5">
    <location>
        <begin position="103"/>
        <end position="128"/>
    </location>
</feature>
<dbReference type="Pfam" id="PF02674">
    <property type="entry name" value="Colicin_V"/>
    <property type="match status" value="1"/>
</dbReference>
<evidence type="ECO:0000256" key="4">
    <source>
        <dbReference type="ARBA" id="ARBA00023136"/>
    </source>
</evidence>
<evidence type="ECO:0000313" key="9">
    <source>
        <dbReference type="Proteomes" id="UP000321514"/>
    </source>
</evidence>
<reference evidence="7 8" key="1">
    <citation type="submission" date="2016-10" db="EMBL/GenBank/DDBJ databases">
        <authorList>
            <person name="Varghese N."/>
            <person name="Submissions S."/>
        </authorList>
    </citation>
    <scope>NUCLEOTIDE SEQUENCE [LARGE SCALE GENOMIC DNA]</scope>
    <source>
        <strain evidence="7 8">DSM 16525</strain>
    </source>
</reference>
<evidence type="ECO:0000256" key="1">
    <source>
        <dbReference type="ARBA" id="ARBA00004141"/>
    </source>
</evidence>
<evidence type="ECO:0000256" key="5">
    <source>
        <dbReference type="SAM" id="Phobius"/>
    </source>
</evidence>
<protein>
    <submittedName>
        <fullName evidence="7">Membrane protein required for colicin V production</fullName>
    </submittedName>
</protein>
<proteinExistence type="predicted"/>
<organism evidence="6 9">
    <name type="scientific">Myxococcus fulvus</name>
    <dbReference type="NCBI Taxonomy" id="33"/>
    <lineage>
        <taxon>Bacteria</taxon>
        <taxon>Pseudomonadati</taxon>
        <taxon>Myxococcota</taxon>
        <taxon>Myxococcia</taxon>
        <taxon>Myxococcales</taxon>
        <taxon>Cystobacterineae</taxon>
        <taxon>Myxococcaceae</taxon>
        <taxon>Myxococcus</taxon>
    </lineage>
</organism>